<dbReference type="GO" id="GO:0008610">
    <property type="term" value="P:lipid biosynthetic process"/>
    <property type="evidence" value="ECO:0007669"/>
    <property type="project" value="UniProtKB-ARBA"/>
</dbReference>
<gene>
    <name evidence="2" type="ORF">G3M58_84990</name>
</gene>
<dbReference type="PANTHER" id="PTHR45398">
    <property type="match status" value="1"/>
</dbReference>
<dbReference type="SUPFAM" id="SSF52777">
    <property type="entry name" value="CoA-dependent acyltransferases"/>
    <property type="match status" value="2"/>
</dbReference>
<accession>A0A6G3XV80</accession>
<dbReference type="InterPro" id="IPR001242">
    <property type="entry name" value="Condensation_dom"/>
</dbReference>
<dbReference type="Gene3D" id="3.30.559.30">
    <property type="entry name" value="Nonribosomal peptide synthetase, condensation domain"/>
    <property type="match status" value="1"/>
</dbReference>
<dbReference type="EMBL" id="JAAGMN010009073">
    <property type="protein sequence ID" value="NEE21410.1"/>
    <property type="molecule type" value="Genomic_DNA"/>
</dbReference>
<protein>
    <submittedName>
        <fullName evidence="2">Non-ribosomal peptide synthetase</fullName>
    </submittedName>
</protein>
<dbReference type="Pfam" id="PF00668">
    <property type="entry name" value="Condensation"/>
    <property type="match status" value="1"/>
</dbReference>
<feature type="non-terminal residue" evidence="2">
    <location>
        <position position="1"/>
    </location>
</feature>
<evidence type="ECO:0000313" key="2">
    <source>
        <dbReference type="EMBL" id="NEE21410.1"/>
    </source>
</evidence>
<proteinExistence type="predicted"/>
<organism evidence="2">
    <name type="scientific">Streptomyces sp. SID7499</name>
    <dbReference type="NCBI Taxonomy" id="2706086"/>
    <lineage>
        <taxon>Bacteria</taxon>
        <taxon>Bacillati</taxon>
        <taxon>Actinomycetota</taxon>
        <taxon>Actinomycetes</taxon>
        <taxon>Kitasatosporales</taxon>
        <taxon>Streptomycetaceae</taxon>
        <taxon>Streptomyces</taxon>
    </lineage>
</organism>
<name>A0A6G3XV80_9ACTN</name>
<reference evidence="2" key="1">
    <citation type="submission" date="2020-01" db="EMBL/GenBank/DDBJ databases">
        <title>Insect and environment-associated Actinomycetes.</title>
        <authorList>
            <person name="Currrie C."/>
            <person name="Chevrette M."/>
            <person name="Carlson C."/>
            <person name="Stubbendieck R."/>
            <person name="Wendt-Pienkowski E."/>
        </authorList>
    </citation>
    <scope>NUCLEOTIDE SEQUENCE</scope>
    <source>
        <strain evidence="2">SID7499</strain>
    </source>
</reference>
<feature type="domain" description="Condensation" evidence="1">
    <location>
        <begin position="2"/>
        <end position="158"/>
    </location>
</feature>
<sequence>RLILAHHHILLDGWSVGRLMTDLFTLYAAGGDASGLPTVTPYRDYLAWLARQDRPSAEEAWRTVLAGVEEPTRLVPEGPEAAVAPDRLLVEVPAELSRALTETARRNDLTLNTVFQGAWAVVLGRLTGRDDVVFGGTVSGRPADIPGVENVIGLFINT</sequence>
<dbReference type="AlphaFoldDB" id="A0A6G3XV80"/>
<dbReference type="InterPro" id="IPR023213">
    <property type="entry name" value="CAT-like_dom_sf"/>
</dbReference>
<evidence type="ECO:0000259" key="1">
    <source>
        <dbReference type="Pfam" id="PF00668"/>
    </source>
</evidence>
<dbReference type="Gene3D" id="3.30.559.10">
    <property type="entry name" value="Chloramphenicol acetyltransferase-like domain"/>
    <property type="match status" value="1"/>
</dbReference>
<feature type="non-terminal residue" evidence="2">
    <location>
        <position position="158"/>
    </location>
</feature>
<dbReference type="PANTHER" id="PTHR45398:SF1">
    <property type="entry name" value="ENZYME, PUTATIVE (JCVI)-RELATED"/>
    <property type="match status" value="1"/>
</dbReference>
<dbReference type="GO" id="GO:0003824">
    <property type="term" value="F:catalytic activity"/>
    <property type="evidence" value="ECO:0007669"/>
    <property type="project" value="InterPro"/>
</dbReference>
<comment type="caution">
    <text evidence="2">The sequence shown here is derived from an EMBL/GenBank/DDBJ whole genome shotgun (WGS) entry which is preliminary data.</text>
</comment>